<dbReference type="GO" id="GO:0071944">
    <property type="term" value="C:cell periphery"/>
    <property type="evidence" value="ECO:0007669"/>
    <property type="project" value="UniProtKB-ARBA"/>
</dbReference>
<evidence type="ECO:0000256" key="7">
    <source>
        <dbReference type="SAM" id="MobiDB-lite"/>
    </source>
</evidence>
<dbReference type="InterPro" id="IPR036028">
    <property type="entry name" value="SH3-like_dom_sf"/>
</dbReference>
<keyword evidence="4 8" id="KW-1133">Transmembrane helix</keyword>
<feature type="compositionally biased region" description="Low complexity" evidence="7">
    <location>
        <begin position="225"/>
        <end position="236"/>
    </location>
</feature>
<evidence type="ECO:0000313" key="10">
    <source>
        <dbReference type="EMBL" id="CDS11097.1"/>
    </source>
</evidence>
<reference evidence="10" key="1">
    <citation type="journal article" date="2014" name="Genome Announc.">
        <title>De novo whole-genome sequence and genome annotation of Lichtheimia ramosa.</title>
        <authorList>
            <person name="Linde J."/>
            <person name="Schwartze V."/>
            <person name="Binder U."/>
            <person name="Lass-Florl C."/>
            <person name="Voigt K."/>
            <person name="Horn F."/>
        </authorList>
    </citation>
    <scope>NUCLEOTIDE SEQUENCE</scope>
    <source>
        <strain evidence="10">JMRC FSU:6197</strain>
    </source>
</reference>
<dbReference type="InterPro" id="IPR051694">
    <property type="entry name" value="Immunoregulatory_rcpt-like"/>
</dbReference>
<feature type="region of interest" description="Disordered" evidence="7">
    <location>
        <begin position="309"/>
        <end position="338"/>
    </location>
</feature>
<dbReference type="PROSITE" id="PS50002">
    <property type="entry name" value="SH3"/>
    <property type="match status" value="1"/>
</dbReference>
<feature type="transmembrane region" description="Helical" evidence="8">
    <location>
        <begin position="128"/>
        <end position="150"/>
    </location>
</feature>
<dbReference type="OrthoDB" id="5340910at2759"/>
<feature type="compositionally biased region" description="Low complexity" evidence="7">
    <location>
        <begin position="28"/>
        <end position="62"/>
    </location>
</feature>
<evidence type="ECO:0000256" key="5">
    <source>
        <dbReference type="ARBA" id="ARBA00023136"/>
    </source>
</evidence>
<dbReference type="SMART" id="SM00326">
    <property type="entry name" value="SH3"/>
    <property type="match status" value="1"/>
</dbReference>
<evidence type="ECO:0000256" key="8">
    <source>
        <dbReference type="SAM" id="Phobius"/>
    </source>
</evidence>
<keyword evidence="2 6" id="KW-0728">SH3 domain</keyword>
<dbReference type="Gene3D" id="2.30.30.40">
    <property type="entry name" value="SH3 Domains"/>
    <property type="match status" value="1"/>
</dbReference>
<organism evidence="10">
    <name type="scientific">Lichtheimia ramosa</name>
    <dbReference type="NCBI Taxonomy" id="688394"/>
    <lineage>
        <taxon>Eukaryota</taxon>
        <taxon>Fungi</taxon>
        <taxon>Fungi incertae sedis</taxon>
        <taxon>Mucoromycota</taxon>
        <taxon>Mucoromycotina</taxon>
        <taxon>Mucoromycetes</taxon>
        <taxon>Mucorales</taxon>
        <taxon>Lichtheimiaceae</taxon>
        <taxon>Lichtheimia</taxon>
    </lineage>
</organism>
<evidence type="ECO:0000256" key="2">
    <source>
        <dbReference type="ARBA" id="ARBA00022443"/>
    </source>
</evidence>
<evidence type="ECO:0000256" key="3">
    <source>
        <dbReference type="ARBA" id="ARBA00022692"/>
    </source>
</evidence>
<evidence type="ECO:0000256" key="1">
    <source>
        <dbReference type="ARBA" id="ARBA00004167"/>
    </source>
</evidence>
<dbReference type="AlphaFoldDB" id="A0A077WWB8"/>
<dbReference type="PANTHER" id="PTHR15549:SF30">
    <property type="entry name" value="MID2 DOMAIN-CONTAINING PROTEIN"/>
    <property type="match status" value="1"/>
</dbReference>
<dbReference type="SUPFAM" id="SSF50044">
    <property type="entry name" value="SH3-domain"/>
    <property type="match status" value="1"/>
</dbReference>
<dbReference type="PANTHER" id="PTHR15549">
    <property type="entry name" value="PAIRED IMMUNOGLOBULIN-LIKE TYPE 2 RECEPTOR"/>
    <property type="match status" value="1"/>
</dbReference>
<evidence type="ECO:0000256" key="4">
    <source>
        <dbReference type="ARBA" id="ARBA00022989"/>
    </source>
</evidence>
<proteinExistence type="predicted"/>
<keyword evidence="3 8" id="KW-0812">Transmembrane</keyword>
<comment type="subcellular location">
    <subcellularLocation>
        <location evidence="1">Membrane</location>
        <topology evidence="1">Single-pass membrane protein</topology>
    </subcellularLocation>
</comment>
<protein>
    <recommendedName>
        <fullName evidence="9">SH3 domain-containing protein</fullName>
    </recommendedName>
</protein>
<dbReference type="GO" id="GO:0016020">
    <property type="term" value="C:membrane"/>
    <property type="evidence" value="ECO:0007669"/>
    <property type="project" value="UniProtKB-SubCell"/>
</dbReference>
<feature type="domain" description="SH3" evidence="9">
    <location>
        <begin position="245"/>
        <end position="307"/>
    </location>
</feature>
<gene>
    <name evidence="10" type="ORF">LRAMOSA03361</name>
</gene>
<sequence length="338" mass="35712">MHIDQPMYPVTLGSFRPGPVIHKRVVDPSTPISASASSTTKKPSSTTKSSKPSSSAHPSSISFANDPTQSVIAFPDPTTTSTTTTSSSSTTLNLFPTITTTTSSSSTIETASETAAVKNDSSSISSGGVAGIVVGVVAAAAIGLFALLFVRRKSKQRPMDNRRISSFGQAEFFAGPSPAAIPPAMTTITPPTYGSTHANNMMPYYDIQQQQAPPNSTFAPAPFIQQSPPPVQQQQQQHDDPFQRPPLGTYTVVSTYTPTLDDEITVHPGDHVQVYTEYDDGWCLGVNLTRGQQQGVFPKHCLLPESPSLASSHADGSSGGLAIDNKHLSKRGSSLYSG</sequence>
<evidence type="ECO:0000256" key="6">
    <source>
        <dbReference type="PROSITE-ProRule" id="PRU00192"/>
    </source>
</evidence>
<dbReference type="Pfam" id="PF14604">
    <property type="entry name" value="SH3_9"/>
    <property type="match status" value="1"/>
</dbReference>
<feature type="compositionally biased region" description="Low complexity" evidence="7">
    <location>
        <begin position="78"/>
        <end position="92"/>
    </location>
</feature>
<dbReference type="EMBL" id="LK023346">
    <property type="protein sequence ID" value="CDS11097.1"/>
    <property type="molecule type" value="Genomic_DNA"/>
</dbReference>
<name>A0A077WWB8_9FUNG</name>
<accession>A0A077WWB8</accession>
<feature type="region of interest" description="Disordered" evidence="7">
    <location>
        <begin position="26"/>
        <end position="92"/>
    </location>
</feature>
<evidence type="ECO:0000259" key="9">
    <source>
        <dbReference type="PROSITE" id="PS50002"/>
    </source>
</evidence>
<feature type="region of interest" description="Disordered" evidence="7">
    <location>
        <begin position="225"/>
        <end position="246"/>
    </location>
</feature>
<keyword evidence="5 8" id="KW-0472">Membrane</keyword>
<dbReference type="InterPro" id="IPR001452">
    <property type="entry name" value="SH3_domain"/>
</dbReference>